<comment type="caution">
    <text evidence="2">The sequence shown here is derived from an EMBL/GenBank/DDBJ whole genome shotgun (WGS) entry which is preliminary data.</text>
</comment>
<organism evidence="2">
    <name type="scientific">Hexamita inflata</name>
    <dbReference type="NCBI Taxonomy" id="28002"/>
    <lineage>
        <taxon>Eukaryota</taxon>
        <taxon>Metamonada</taxon>
        <taxon>Diplomonadida</taxon>
        <taxon>Hexamitidae</taxon>
        <taxon>Hexamitinae</taxon>
        <taxon>Hexamita</taxon>
    </lineage>
</organism>
<proteinExistence type="predicted"/>
<dbReference type="EMBL" id="CAXDID020000022">
    <property type="protein sequence ID" value="CAL5988404.1"/>
    <property type="molecule type" value="Genomic_DNA"/>
</dbReference>
<gene>
    <name evidence="3" type="ORF">HINF_LOCUS10358</name>
    <name evidence="2" type="ORF">HINF_LOCUS64921</name>
</gene>
<dbReference type="Proteomes" id="UP001642409">
    <property type="component" value="Unassembled WGS sequence"/>
</dbReference>
<protein>
    <submittedName>
        <fullName evidence="2">Putative</fullName>
    </submittedName>
</protein>
<feature type="active site" description="Proton donor" evidence="1">
    <location>
        <position position="13"/>
    </location>
</feature>
<dbReference type="EMBL" id="CATOUU010001177">
    <property type="protein sequence ID" value="CAI9977276.1"/>
    <property type="molecule type" value="Genomic_DNA"/>
</dbReference>
<evidence type="ECO:0000313" key="4">
    <source>
        <dbReference type="Proteomes" id="UP001642409"/>
    </source>
</evidence>
<dbReference type="Gene3D" id="3.40.50.1000">
    <property type="entry name" value="HAD superfamily/HAD-like"/>
    <property type="match status" value="1"/>
</dbReference>
<dbReference type="GO" id="GO:0008253">
    <property type="term" value="F:5'-nucleotidase activity"/>
    <property type="evidence" value="ECO:0007669"/>
    <property type="project" value="InterPro"/>
</dbReference>
<dbReference type="PANTHER" id="PTHR16504:SF4">
    <property type="entry name" value="5'(3')-DEOXYRIBONUCLEOTIDASE"/>
    <property type="match status" value="1"/>
</dbReference>
<reference evidence="2" key="1">
    <citation type="submission" date="2023-06" db="EMBL/GenBank/DDBJ databases">
        <authorList>
            <person name="Kurt Z."/>
        </authorList>
    </citation>
    <scope>NUCLEOTIDE SEQUENCE</scope>
</reference>
<evidence type="ECO:0000313" key="3">
    <source>
        <dbReference type="EMBL" id="CAL5988404.1"/>
    </source>
</evidence>
<evidence type="ECO:0000256" key="1">
    <source>
        <dbReference type="PIRSR" id="PIRSR610708-1"/>
    </source>
</evidence>
<dbReference type="InterPro" id="IPR023214">
    <property type="entry name" value="HAD_sf"/>
</dbReference>
<dbReference type="GO" id="GO:0009223">
    <property type="term" value="P:pyrimidine deoxyribonucleotide catabolic process"/>
    <property type="evidence" value="ECO:0007669"/>
    <property type="project" value="TreeGrafter"/>
</dbReference>
<dbReference type="AlphaFoldDB" id="A0AA86V5K3"/>
<dbReference type="InterPro" id="IPR010708">
    <property type="entry name" value="5'(3')-deoxyribonucleotidase"/>
</dbReference>
<keyword evidence="4" id="KW-1185">Reference proteome</keyword>
<dbReference type="Gene3D" id="1.10.40.40">
    <property type="entry name" value="Deoxyribonucleotidase, domain 2"/>
    <property type="match status" value="1"/>
</dbReference>
<feature type="active site" description="Nucleophile" evidence="1">
    <location>
        <position position="11"/>
    </location>
</feature>
<dbReference type="SUPFAM" id="SSF56784">
    <property type="entry name" value="HAD-like"/>
    <property type="match status" value="1"/>
</dbReference>
<dbReference type="InterPro" id="IPR036412">
    <property type="entry name" value="HAD-like_sf"/>
</dbReference>
<sequence length="179" mass="20623">MQPTNSSILVDMDGTLFNFVDVYKKRLSPHKIGDVTEYDVLETQLKESILKAQLSMNAMLSASFFADENPYDQMVSFVQKLKNQYDVWFVTAPIGYYHLKSGINEKRAQIQRLYGQNAAQKMIFTAEKHKVPGQFLIDDHPKIVKMKAEWKPVMVNQAWNTHIPCEIRLDLSNPQIEGL</sequence>
<dbReference type="Pfam" id="PF06941">
    <property type="entry name" value="NT5C"/>
    <property type="match status" value="1"/>
</dbReference>
<name>A0AA86V5K3_9EUKA</name>
<reference evidence="3 4" key="2">
    <citation type="submission" date="2024-07" db="EMBL/GenBank/DDBJ databases">
        <authorList>
            <person name="Akdeniz Z."/>
        </authorList>
    </citation>
    <scope>NUCLEOTIDE SEQUENCE [LARGE SCALE GENOMIC DNA]</scope>
</reference>
<accession>A0AA86V5K3</accession>
<dbReference type="PANTHER" id="PTHR16504">
    <property type="entry name" value="5'(3')-DEOXYRIBONUCLEOTIDASE"/>
    <property type="match status" value="1"/>
</dbReference>
<evidence type="ECO:0000313" key="2">
    <source>
        <dbReference type="EMBL" id="CAI9977276.1"/>
    </source>
</evidence>